<evidence type="ECO:0000259" key="8">
    <source>
        <dbReference type="PROSITE" id="PS50240"/>
    </source>
</evidence>
<sequence length="265" mass="28706">MKTPAYIICLLILMVGGVQSGDLRIAGGQNAVKGQYPWLVSIEATNFEGRWLLCGGTLITPEWVLTAAHCLDSERPEWLWVVSGEHDTSVEESTEQYLLVDYFVKHPEYIYWELPYHNDVALVHLSTPATLDEFTSLAPLPPSSTQALTSPCEEAGWGAMQEGGAGPSVLQWTDVDLFQPDLCEAAYPSFTPNSNILCAGQMSGGTGFCVGDNGGGLWCWNSEAGGYVVGGVVSWREGCALPDNPGVYMDVASYKDWIINTINGS</sequence>
<feature type="signal peptide" evidence="7">
    <location>
        <begin position="1"/>
        <end position="20"/>
    </location>
</feature>
<keyword evidence="4" id="KW-0378">Hydrolase</keyword>
<evidence type="ECO:0000313" key="9">
    <source>
        <dbReference type="EMBL" id="KAK4323773.1"/>
    </source>
</evidence>
<dbReference type="SUPFAM" id="SSF50494">
    <property type="entry name" value="Trypsin-like serine proteases"/>
    <property type="match status" value="1"/>
</dbReference>
<dbReference type="PROSITE" id="PS50240">
    <property type="entry name" value="TRYPSIN_DOM"/>
    <property type="match status" value="1"/>
</dbReference>
<evidence type="ECO:0000313" key="10">
    <source>
        <dbReference type="Proteomes" id="UP001292094"/>
    </source>
</evidence>
<evidence type="ECO:0000256" key="1">
    <source>
        <dbReference type="ARBA" id="ARBA00004613"/>
    </source>
</evidence>
<feature type="domain" description="Peptidase S1" evidence="8">
    <location>
        <begin position="25"/>
        <end position="263"/>
    </location>
</feature>
<dbReference type="Gene3D" id="2.40.10.10">
    <property type="entry name" value="Trypsin-like serine proteases"/>
    <property type="match status" value="1"/>
</dbReference>
<dbReference type="FunFam" id="2.40.10.10:FF:000166">
    <property type="entry name" value="Trypsin"/>
    <property type="match status" value="1"/>
</dbReference>
<comment type="subcellular location">
    <subcellularLocation>
        <location evidence="1">Secreted</location>
    </subcellularLocation>
</comment>
<keyword evidence="6" id="KW-1015">Disulfide bond</keyword>
<dbReference type="InterPro" id="IPR001314">
    <property type="entry name" value="Peptidase_S1A"/>
</dbReference>
<dbReference type="PRINTS" id="PR00722">
    <property type="entry name" value="CHYMOTRYPSIN"/>
</dbReference>
<dbReference type="SMART" id="SM00020">
    <property type="entry name" value="Tryp_SPc"/>
    <property type="match status" value="1"/>
</dbReference>
<dbReference type="InterPro" id="IPR043504">
    <property type="entry name" value="Peptidase_S1_PA_chymotrypsin"/>
</dbReference>
<evidence type="ECO:0000256" key="4">
    <source>
        <dbReference type="ARBA" id="ARBA00022801"/>
    </source>
</evidence>
<keyword evidence="2" id="KW-0964">Secreted</keyword>
<protein>
    <recommendedName>
        <fullName evidence="8">Peptidase S1 domain-containing protein</fullName>
    </recommendedName>
</protein>
<dbReference type="CDD" id="cd00190">
    <property type="entry name" value="Tryp_SPc"/>
    <property type="match status" value="1"/>
</dbReference>
<keyword evidence="7" id="KW-0732">Signal</keyword>
<dbReference type="Pfam" id="PF00089">
    <property type="entry name" value="Trypsin"/>
    <property type="match status" value="1"/>
</dbReference>
<dbReference type="PANTHER" id="PTHR24264">
    <property type="entry name" value="TRYPSIN-RELATED"/>
    <property type="match status" value="1"/>
</dbReference>
<dbReference type="GO" id="GO:0005615">
    <property type="term" value="C:extracellular space"/>
    <property type="evidence" value="ECO:0007669"/>
    <property type="project" value="TreeGrafter"/>
</dbReference>
<keyword evidence="3" id="KW-0645">Protease</keyword>
<accession>A0AAE1QDK6</accession>
<feature type="chain" id="PRO_5042231481" description="Peptidase S1 domain-containing protein" evidence="7">
    <location>
        <begin position="21"/>
        <end position="265"/>
    </location>
</feature>
<keyword evidence="10" id="KW-1185">Reference proteome</keyword>
<dbReference type="InterPro" id="IPR009003">
    <property type="entry name" value="Peptidase_S1_PA"/>
</dbReference>
<dbReference type="EMBL" id="JAWZYT010000413">
    <property type="protein sequence ID" value="KAK4323773.1"/>
    <property type="molecule type" value="Genomic_DNA"/>
</dbReference>
<dbReference type="PROSITE" id="PS00134">
    <property type="entry name" value="TRYPSIN_HIS"/>
    <property type="match status" value="1"/>
</dbReference>
<dbReference type="GO" id="GO:0004252">
    <property type="term" value="F:serine-type endopeptidase activity"/>
    <property type="evidence" value="ECO:0007669"/>
    <property type="project" value="InterPro"/>
</dbReference>
<proteinExistence type="predicted"/>
<keyword evidence="5" id="KW-0720">Serine protease</keyword>
<dbReference type="InterPro" id="IPR050127">
    <property type="entry name" value="Serine_Proteases_S1"/>
</dbReference>
<dbReference type="GO" id="GO:0006508">
    <property type="term" value="P:proteolysis"/>
    <property type="evidence" value="ECO:0007669"/>
    <property type="project" value="UniProtKB-KW"/>
</dbReference>
<evidence type="ECO:0000256" key="3">
    <source>
        <dbReference type="ARBA" id="ARBA00022670"/>
    </source>
</evidence>
<evidence type="ECO:0000256" key="6">
    <source>
        <dbReference type="ARBA" id="ARBA00023157"/>
    </source>
</evidence>
<reference evidence="9" key="1">
    <citation type="submission" date="2023-11" db="EMBL/GenBank/DDBJ databases">
        <title>Genome assemblies of two species of porcelain crab, Petrolisthes cinctipes and Petrolisthes manimaculis (Anomura: Porcellanidae).</title>
        <authorList>
            <person name="Angst P."/>
        </authorList>
    </citation>
    <scope>NUCLEOTIDE SEQUENCE</scope>
    <source>
        <strain evidence="9">PB745_02</strain>
        <tissue evidence="9">Gill</tissue>
    </source>
</reference>
<name>A0AAE1QDK6_9EUCA</name>
<dbReference type="InterPro" id="IPR018114">
    <property type="entry name" value="TRYPSIN_HIS"/>
</dbReference>
<evidence type="ECO:0000256" key="5">
    <source>
        <dbReference type="ARBA" id="ARBA00022825"/>
    </source>
</evidence>
<dbReference type="AlphaFoldDB" id="A0AAE1QDK6"/>
<comment type="caution">
    <text evidence="9">The sequence shown here is derived from an EMBL/GenBank/DDBJ whole genome shotgun (WGS) entry which is preliminary data.</text>
</comment>
<organism evidence="9 10">
    <name type="scientific">Petrolisthes manimaculis</name>
    <dbReference type="NCBI Taxonomy" id="1843537"/>
    <lineage>
        <taxon>Eukaryota</taxon>
        <taxon>Metazoa</taxon>
        <taxon>Ecdysozoa</taxon>
        <taxon>Arthropoda</taxon>
        <taxon>Crustacea</taxon>
        <taxon>Multicrustacea</taxon>
        <taxon>Malacostraca</taxon>
        <taxon>Eumalacostraca</taxon>
        <taxon>Eucarida</taxon>
        <taxon>Decapoda</taxon>
        <taxon>Pleocyemata</taxon>
        <taxon>Anomura</taxon>
        <taxon>Galatheoidea</taxon>
        <taxon>Porcellanidae</taxon>
        <taxon>Petrolisthes</taxon>
    </lineage>
</organism>
<evidence type="ECO:0000256" key="2">
    <source>
        <dbReference type="ARBA" id="ARBA00022525"/>
    </source>
</evidence>
<evidence type="ECO:0000256" key="7">
    <source>
        <dbReference type="SAM" id="SignalP"/>
    </source>
</evidence>
<dbReference type="PANTHER" id="PTHR24264:SF65">
    <property type="entry name" value="SRCR DOMAIN-CONTAINING PROTEIN"/>
    <property type="match status" value="1"/>
</dbReference>
<dbReference type="Proteomes" id="UP001292094">
    <property type="component" value="Unassembled WGS sequence"/>
</dbReference>
<dbReference type="InterPro" id="IPR001254">
    <property type="entry name" value="Trypsin_dom"/>
</dbReference>
<gene>
    <name evidence="9" type="ORF">Pmani_005545</name>
</gene>